<dbReference type="STRING" id="1182541.W9YK37"/>
<evidence type="ECO:0000256" key="3">
    <source>
        <dbReference type="ARBA" id="ARBA00022989"/>
    </source>
</evidence>
<proteinExistence type="predicted"/>
<evidence type="ECO:0000259" key="7">
    <source>
        <dbReference type="PROSITE" id="PS50850"/>
    </source>
</evidence>
<dbReference type="OrthoDB" id="5215911at2759"/>
<sequence length="567" mass="62831">MAATSSSSARPKDEVNQIPGTFMLKEGRGLFSSSHNDQWTYFCITVRGDGDTAVVLFPEPTSDPNDPLNWPKWLKVVNFGSASVFVFFTFVLINILYIPYAMLVADLNFAFGDFTKALALCFTGMAIGSVLFLPWLHKLGRRPLYLFSSCIQFAAGVWLSEMHSRGELIAAYFISGLGGGLSETLLQITIVDLYFVHQRATMSALFVLVQTSGSCLGPLAAGYIVMGQDWRWMWRWCAIFLGVNLLLVFFFFEESKYIPALHGEPIREAIPPQQDPKGKSQDTLAPAHDTEEQQQQTTISTATRPAINPLIKRKTYLQRLALFTNTDAPIKHHFYQPFVLLFSFPAVFYAALTYGTLTTWYSTLISITDSIVPYPPYNFSPASVGLLTFSVNVGSIIGAFVGGPICDKSIVWLSGRNKGVFEPEMRLYMALMATIPAVAGILMVGVGLAHELHWAFIAVGFGLFGFAWIVMGDVSIAYVTDCYQDLVGDVLVAVVFARNVCSIAVQFGLSPWLKAVGLQDLTISAAMIALFFMLMPIPLLFWGKKARARTAEKYRRLAHELPSYRAT</sequence>
<dbReference type="PROSITE" id="PS50850">
    <property type="entry name" value="MFS"/>
    <property type="match status" value="1"/>
</dbReference>
<dbReference type="RefSeq" id="XP_007720761.1">
    <property type="nucleotide sequence ID" value="XM_007722571.1"/>
</dbReference>
<feature type="transmembrane region" description="Helical" evidence="6">
    <location>
        <begin position="76"/>
        <end position="97"/>
    </location>
</feature>
<comment type="subcellular location">
    <subcellularLocation>
        <location evidence="1">Membrane</location>
        <topology evidence="1">Multi-pass membrane protein</topology>
    </subcellularLocation>
</comment>
<dbReference type="InterPro" id="IPR020846">
    <property type="entry name" value="MFS_dom"/>
</dbReference>
<reference evidence="8 9" key="1">
    <citation type="submission" date="2013-03" db="EMBL/GenBank/DDBJ databases">
        <title>The Genome Sequence of Capronia coronata CBS 617.96.</title>
        <authorList>
            <consortium name="The Broad Institute Genomics Platform"/>
            <person name="Cuomo C."/>
            <person name="de Hoog S."/>
            <person name="Gorbushina A."/>
            <person name="Walker B."/>
            <person name="Young S.K."/>
            <person name="Zeng Q."/>
            <person name="Gargeya S."/>
            <person name="Fitzgerald M."/>
            <person name="Haas B."/>
            <person name="Abouelleil A."/>
            <person name="Allen A.W."/>
            <person name="Alvarado L."/>
            <person name="Arachchi H.M."/>
            <person name="Berlin A.M."/>
            <person name="Chapman S.B."/>
            <person name="Gainer-Dewar J."/>
            <person name="Goldberg J."/>
            <person name="Griggs A."/>
            <person name="Gujja S."/>
            <person name="Hansen M."/>
            <person name="Howarth C."/>
            <person name="Imamovic A."/>
            <person name="Ireland A."/>
            <person name="Larimer J."/>
            <person name="McCowan C."/>
            <person name="Murphy C."/>
            <person name="Pearson M."/>
            <person name="Poon T.W."/>
            <person name="Priest M."/>
            <person name="Roberts A."/>
            <person name="Saif S."/>
            <person name="Shea T."/>
            <person name="Sisk P."/>
            <person name="Sykes S."/>
            <person name="Wortman J."/>
            <person name="Nusbaum C."/>
            <person name="Birren B."/>
        </authorList>
    </citation>
    <scope>NUCLEOTIDE SEQUENCE [LARGE SCALE GENOMIC DNA]</scope>
    <source>
        <strain evidence="8 9">CBS 617.96</strain>
    </source>
</reference>
<dbReference type="SUPFAM" id="SSF103473">
    <property type="entry name" value="MFS general substrate transporter"/>
    <property type="match status" value="1"/>
</dbReference>
<dbReference type="InterPro" id="IPR011701">
    <property type="entry name" value="MFS"/>
</dbReference>
<feature type="transmembrane region" description="Helical" evidence="6">
    <location>
        <begin position="117"/>
        <end position="136"/>
    </location>
</feature>
<feature type="domain" description="Major facilitator superfamily (MFS) profile" evidence="7">
    <location>
        <begin position="78"/>
        <end position="547"/>
    </location>
</feature>
<evidence type="ECO:0000256" key="6">
    <source>
        <dbReference type="SAM" id="Phobius"/>
    </source>
</evidence>
<feature type="transmembrane region" description="Helical" evidence="6">
    <location>
        <begin position="454"/>
        <end position="479"/>
    </location>
</feature>
<feature type="transmembrane region" description="Helical" evidence="6">
    <location>
        <begin position="486"/>
        <end position="509"/>
    </location>
</feature>
<evidence type="ECO:0000313" key="8">
    <source>
        <dbReference type="EMBL" id="EXJ93267.1"/>
    </source>
</evidence>
<feature type="transmembrane region" description="Helical" evidence="6">
    <location>
        <begin position="172"/>
        <end position="196"/>
    </location>
</feature>
<keyword evidence="3 6" id="KW-1133">Transmembrane helix</keyword>
<dbReference type="HOGENOM" id="CLU_008455_13_3_1"/>
<keyword evidence="4 6" id="KW-0472">Membrane</keyword>
<evidence type="ECO:0000256" key="1">
    <source>
        <dbReference type="ARBA" id="ARBA00004141"/>
    </source>
</evidence>
<dbReference type="PANTHER" id="PTHR23502:SF50">
    <property type="entry name" value="TRANSPORTER, PUTATIVE (AFU_ORTHOLOGUE AFUA_5G00430)-RELATED"/>
    <property type="match status" value="1"/>
</dbReference>
<protein>
    <recommendedName>
        <fullName evidence="7">Major facilitator superfamily (MFS) profile domain-containing protein</fullName>
    </recommendedName>
</protein>
<feature type="transmembrane region" description="Helical" evidence="6">
    <location>
        <begin position="338"/>
        <end position="362"/>
    </location>
</feature>
<dbReference type="PANTHER" id="PTHR23502">
    <property type="entry name" value="MAJOR FACILITATOR SUPERFAMILY"/>
    <property type="match status" value="1"/>
</dbReference>
<feature type="transmembrane region" description="Helical" evidence="6">
    <location>
        <begin position="143"/>
        <end position="160"/>
    </location>
</feature>
<dbReference type="GO" id="GO:0022857">
    <property type="term" value="F:transmembrane transporter activity"/>
    <property type="evidence" value="ECO:0007669"/>
    <property type="project" value="InterPro"/>
</dbReference>
<dbReference type="EMBL" id="AMWN01000002">
    <property type="protein sequence ID" value="EXJ93267.1"/>
    <property type="molecule type" value="Genomic_DNA"/>
</dbReference>
<dbReference type="Proteomes" id="UP000019484">
    <property type="component" value="Unassembled WGS sequence"/>
</dbReference>
<dbReference type="Gene3D" id="1.20.1250.20">
    <property type="entry name" value="MFS general substrate transporter like domains"/>
    <property type="match status" value="1"/>
</dbReference>
<feature type="transmembrane region" description="Helical" evidence="6">
    <location>
        <begin position="382"/>
        <end position="406"/>
    </location>
</feature>
<dbReference type="GeneID" id="19156560"/>
<comment type="caution">
    <text evidence="8">The sequence shown here is derived from an EMBL/GenBank/DDBJ whole genome shotgun (WGS) entry which is preliminary data.</text>
</comment>
<name>W9YK37_9EURO</name>
<keyword evidence="9" id="KW-1185">Reference proteome</keyword>
<keyword evidence="2 6" id="KW-0812">Transmembrane</keyword>
<evidence type="ECO:0000256" key="5">
    <source>
        <dbReference type="SAM" id="MobiDB-lite"/>
    </source>
</evidence>
<dbReference type="AlphaFoldDB" id="W9YK37"/>
<evidence type="ECO:0000256" key="4">
    <source>
        <dbReference type="ARBA" id="ARBA00023136"/>
    </source>
</evidence>
<feature type="region of interest" description="Disordered" evidence="5">
    <location>
        <begin position="269"/>
        <end position="299"/>
    </location>
</feature>
<gene>
    <name evidence="8" type="ORF">A1O1_01659</name>
</gene>
<dbReference type="eggNOG" id="KOG0255">
    <property type="taxonomic scope" value="Eukaryota"/>
</dbReference>
<feature type="transmembrane region" description="Helical" evidence="6">
    <location>
        <begin position="427"/>
        <end position="448"/>
    </location>
</feature>
<evidence type="ECO:0000313" key="9">
    <source>
        <dbReference type="Proteomes" id="UP000019484"/>
    </source>
</evidence>
<dbReference type="Pfam" id="PF07690">
    <property type="entry name" value="MFS_1"/>
    <property type="match status" value="1"/>
</dbReference>
<organism evidence="8 9">
    <name type="scientific">Capronia coronata CBS 617.96</name>
    <dbReference type="NCBI Taxonomy" id="1182541"/>
    <lineage>
        <taxon>Eukaryota</taxon>
        <taxon>Fungi</taxon>
        <taxon>Dikarya</taxon>
        <taxon>Ascomycota</taxon>
        <taxon>Pezizomycotina</taxon>
        <taxon>Eurotiomycetes</taxon>
        <taxon>Chaetothyriomycetidae</taxon>
        <taxon>Chaetothyriales</taxon>
        <taxon>Herpotrichiellaceae</taxon>
        <taxon>Capronia</taxon>
    </lineage>
</organism>
<evidence type="ECO:0000256" key="2">
    <source>
        <dbReference type="ARBA" id="ARBA00022692"/>
    </source>
</evidence>
<feature type="transmembrane region" description="Helical" evidence="6">
    <location>
        <begin position="203"/>
        <end position="226"/>
    </location>
</feature>
<feature type="transmembrane region" description="Helical" evidence="6">
    <location>
        <begin position="521"/>
        <end position="543"/>
    </location>
</feature>
<dbReference type="InterPro" id="IPR036259">
    <property type="entry name" value="MFS_trans_sf"/>
</dbReference>
<dbReference type="GO" id="GO:0005886">
    <property type="term" value="C:plasma membrane"/>
    <property type="evidence" value="ECO:0007669"/>
    <property type="project" value="TreeGrafter"/>
</dbReference>
<feature type="transmembrane region" description="Helical" evidence="6">
    <location>
        <begin position="232"/>
        <end position="252"/>
    </location>
</feature>
<accession>W9YK37</accession>